<dbReference type="InterPro" id="IPR002569">
    <property type="entry name" value="Met_Sox_Rdtase_MsrA_dom"/>
</dbReference>
<reference evidence="6 7" key="1">
    <citation type="journal article" date="2010" name="J. Bacteriol.">
        <title>Genome sequence of Lentisphaera araneosa HTCC2155T, the type species of the order Lentisphaerales in the phylum Lentisphaerae.</title>
        <authorList>
            <person name="Thrash J.C."/>
            <person name="Cho J.C."/>
            <person name="Vergin K.L."/>
            <person name="Morris R.M."/>
            <person name="Giovannoni S.J."/>
        </authorList>
    </citation>
    <scope>NUCLEOTIDE SEQUENCE [LARGE SCALE GENOMIC DNA]</scope>
    <source>
        <strain evidence="6 7">HTCC2155</strain>
    </source>
</reference>
<dbReference type="EC" id="1.8.4.11" evidence="1"/>
<dbReference type="PANTHER" id="PTHR42799">
    <property type="entry name" value="MITOCHONDRIAL PEPTIDE METHIONINE SULFOXIDE REDUCTASE"/>
    <property type="match status" value="1"/>
</dbReference>
<dbReference type="RefSeq" id="WP_007277465.1">
    <property type="nucleotide sequence ID" value="NZ_ABCK01000004.1"/>
</dbReference>
<gene>
    <name evidence="6" type="ORF">LNTAR_08444</name>
</gene>
<comment type="caution">
    <text evidence="6">The sequence shown here is derived from an EMBL/GenBank/DDBJ whole genome shotgun (WGS) entry which is preliminary data.</text>
</comment>
<evidence type="ECO:0000256" key="1">
    <source>
        <dbReference type="ARBA" id="ARBA00012502"/>
    </source>
</evidence>
<dbReference type="GO" id="GO:0005737">
    <property type="term" value="C:cytoplasm"/>
    <property type="evidence" value="ECO:0007669"/>
    <property type="project" value="TreeGrafter"/>
</dbReference>
<comment type="catalytic activity">
    <reaction evidence="4">
        <text>[thioredoxin]-disulfide + L-methionine + H2O = L-methionine (S)-S-oxide + [thioredoxin]-dithiol</text>
        <dbReference type="Rhea" id="RHEA:19993"/>
        <dbReference type="Rhea" id="RHEA-COMP:10698"/>
        <dbReference type="Rhea" id="RHEA-COMP:10700"/>
        <dbReference type="ChEBI" id="CHEBI:15377"/>
        <dbReference type="ChEBI" id="CHEBI:29950"/>
        <dbReference type="ChEBI" id="CHEBI:50058"/>
        <dbReference type="ChEBI" id="CHEBI:57844"/>
        <dbReference type="ChEBI" id="CHEBI:58772"/>
        <dbReference type="EC" id="1.8.4.11"/>
    </reaction>
</comment>
<evidence type="ECO:0000256" key="4">
    <source>
        <dbReference type="ARBA" id="ARBA00048782"/>
    </source>
</evidence>
<dbReference type="STRING" id="313628.LNTAR_08444"/>
<dbReference type="GO" id="GO:0008113">
    <property type="term" value="F:peptide-methionine (S)-S-oxide reductase activity"/>
    <property type="evidence" value="ECO:0007669"/>
    <property type="project" value="UniProtKB-EC"/>
</dbReference>
<sequence length="166" mass="19342">MTYPRFTFILISLLICGCTPKDETTLMVSSGCFWKVQGFFDENKNVISSTCGYTGGKSQNPTYENAKKNGHVEAVRIQIKEADYESVLKHFFENFPAKRIKAKNEMHGKMFRARIYYFDDKQKKLLAKLSAQYDDEETITVILAAQEFYTAEDDHQDWYKKRCKIN</sequence>
<evidence type="ECO:0000313" key="7">
    <source>
        <dbReference type="Proteomes" id="UP000004947"/>
    </source>
</evidence>
<evidence type="ECO:0000256" key="3">
    <source>
        <dbReference type="ARBA" id="ARBA00047806"/>
    </source>
</evidence>
<keyword evidence="2 6" id="KW-0560">Oxidoreductase</keyword>
<evidence type="ECO:0000259" key="5">
    <source>
        <dbReference type="Pfam" id="PF01625"/>
    </source>
</evidence>
<dbReference type="EMBL" id="ABCK01000004">
    <property type="protein sequence ID" value="EDM28584.1"/>
    <property type="molecule type" value="Genomic_DNA"/>
</dbReference>
<protein>
    <recommendedName>
        <fullName evidence="1">peptide-methionine (S)-S-oxide reductase</fullName>
        <ecNumber evidence="1">1.8.4.11</ecNumber>
    </recommendedName>
</protein>
<accession>A6DHT0</accession>
<dbReference type="SUPFAM" id="SSF55068">
    <property type="entry name" value="Peptide methionine sulfoxide reductase"/>
    <property type="match status" value="1"/>
</dbReference>
<dbReference type="PROSITE" id="PS51257">
    <property type="entry name" value="PROKAR_LIPOPROTEIN"/>
    <property type="match status" value="1"/>
</dbReference>
<dbReference type="Proteomes" id="UP000004947">
    <property type="component" value="Unassembled WGS sequence"/>
</dbReference>
<dbReference type="GO" id="GO:0034599">
    <property type="term" value="P:cellular response to oxidative stress"/>
    <property type="evidence" value="ECO:0007669"/>
    <property type="project" value="TreeGrafter"/>
</dbReference>
<dbReference type="eggNOG" id="COG0225">
    <property type="taxonomic scope" value="Bacteria"/>
</dbReference>
<dbReference type="Gene3D" id="3.30.1060.10">
    <property type="entry name" value="Peptide methionine sulphoxide reductase MsrA"/>
    <property type="match status" value="1"/>
</dbReference>
<evidence type="ECO:0000313" key="6">
    <source>
        <dbReference type="EMBL" id="EDM28584.1"/>
    </source>
</evidence>
<proteinExistence type="predicted"/>
<name>A6DHT0_9BACT</name>
<dbReference type="InterPro" id="IPR036509">
    <property type="entry name" value="Met_Sox_Rdtase_MsrA_sf"/>
</dbReference>
<dbReference type="Pfam" id="PF01625">
    <property type="entry name" value="PMSR"/>
    <property type="match status" value="1"/>
</dbReference>
<dbReference type="OrthoDB" id="4174719at2"/>
<dbReference type="GO" id="GO:0033744">
    <property type="term" value="F:L-methionine:thioredoxin-disulfide S-oxidoreductase activity"/>
    <property type="evidence" value="ECO:0007669"/>
    <property type="project" value="RHEA"/>
</dbReference>
<comment type="catalytic activity">
    <reaction evidence="3">
        <text>L-methionyl-[protein] + [thioredoxin]-disulfide + H2O = L-methionyl-(S)-S-oxide-[protein] + [thioredoxin]-dithiol</text>
        <dbReference type="Rhea" id="RHEA:14217"/>
        <dbReference type="Rhea" id="RHEA-COMP:10698"/>
        <dbReference type="Rhea" id="RHEA-COMP:10700"/>
        <dbReference type="Rhea" id="RHEA-COMP:12313"/>
        <dbReference type="Rhea" id="RHEA-COMP:12315"/>
        <dbReference type="ChEBI" id="CHEBI:15377"/>
        <dbReference type="ChEBI" id="CHEBI:16044"/>
        <dbReference type="ChEBI" id="CHEBI:29950"/>
        <dbReference type="ChEBI" id="CHEBI:44120"/>
        <dbReference type="ChEBI" id="CHEBI:50058"/>
        <dbReference type="EC" id="1.8.4.11"/>
    </reaction>
</comment>
<dbReference type="InterPro" id="IPR050162">
    <property type="entry name" value="MsrA_MetSO_reductase"/>
</dbReference>
<feature type="domain" description="Peptide methionine sulphoxide reductase MsrA" evidence="5">
    <location>
        <begin position="26"/>
        <end position="162"/>
    </location>
</feature>
<keyword evidence="7" id="KW-1185">Reference proteome</keyword>
<organism evidence="6 7">
    <name type="scientific">Lentisphaera araneosa HTCC2155</name>
    <dbReference type="NCBI Taxonomy" id="313628"/>
    <lineage>
        <taxon>Bacteria</taxon>
        <taxon>Pseudomonadati</taxon>
        <taxon>Lentisphaerota</taxon>
        <taxon>Lentisphaeria</taxon>
        <taxon>Lentisphaerales</taxon>
        <taxon>Lentisphaeraceae</taxon>
        <taxon>Lentisphaera</taxon>
    </lineage>
</organism>
<dbReference type="AlphaFoldDB" id="A6DHT0"/>
<evidence type="ECO:0000256" key="2">
    <source>
        <dbReference type="ARBA" id="ARBA00023002"/>
    </source>
</evidence>
<dbReference type="PANTHER" id="PTHR42799:SF2">
    <property type="entry name" value="MITOCHONDRIAL PEPTIDE METHIONINE SULFOXIDE REDUCTASE"/>
    <property type="match status" value="1"/>
</dbReference>